<dbReference type="EMBL" id="CAJNOG010000161">
    <property type="protein sequence ID" value="CAF1025781.1"/>
    <property type="molecule type" value="Genomic_DNA"/>
</dbReference>
<protein>
    <submittedName>
        <fullName evidence="1">Uncharacterized protein</fullName>
    </submittedName>
</protein>
<evidence type="ECO:0000313" key="1">
    <source>
        <dbReference type="EMBL" id="CAF1025781.1"/>
    </source>
</evidence>
<accession>A0A814IKV6</accession>
<proteinExistence type="predicted"/>
<reference evidence="1" key="1">
    <citation type="submission" date="2021-02" db="EMBL/GenBank/DDBJ databases">
        <authorList>
            <person name="Nowell W R."/>
        </authorList>
    </citation>
    <scope>NUCLEOTIDE SEQUENCE</scope>
</reference>
<comment type="caution">
    <text evidence="1">The sequence shown here is derived from an EMBL/GenBank/DDBJ whole genome shotgun (WGS) entry which is preliminary data.</text>
</comment>
<organism evidence="1 2">
    <name type="scientific">Adineta steineri</name>
    <dbReference type="NCBI Taxonomy" id="433720"/>
    <lineage>
        <taxon>Eukaryota</taxon>
        <taxon>Metazoa</taxon>
        <taxon>Spiralia</taxon>
        <taxon>Gnathifera</taxon>
        <taxon>Rotifera</taxon>
        <taxon>Eurotatoria</taxon>
        <taxon>Bdelloidea</taxon>
        <taxon>Adinetida</taxon>
        <taxon>Adinetidae</taxon>
        <taxon>Adineta</taxon>
    </lineage>
</organism>
<sequence length="72" mass="8368">MNTTRLILKNNYDLFIPISNDNDITLKNNYYNSFLLYFDLPNSPITVINDLDDMIVSTTELDTSDKQILCDM</sequence>
<evidence type="ECO:0000313" key="2">
    <source>
        <dbReference type="Proteomes" id="UP000663845"/>
    </source>
</evidence>
<dbReference type="Proteomes" id="UP000663845">
    <property type="component" value="Unassembled WGS sequence"/>
</dbReference>
<gene>
    <name evidence="1" type="ORF">JYZ213_LOCUS17321</name>
</gene>
<dbReference type="AlphaFoldDB" id="A0A814IKV6"/>
<name>A0A814IKV6_9BILA</name>